<dbReference type="InterPro" id="IPR007110">
    <property type="entry name" value="Ig-like_dom"/>
</dbReference>
<dbReference type="Proteomes" id="UP000230423">
    <property type="component" value="Unassembled WGS sequence"/>
</dbReference>
<feature type="domain" description="Ig-like" evidence="4">
    <location>
        <begin position="2319"/>
        <end position="2410"/>
    </location>
</feature>
<evidence type="ECO:0000259" key="4">
    <source>
        <dbReference type="PROSITE" id="PS50835"/>
    </source>
</evidence>
<keyword evidence="6" id="KW-1185">Reference proteome</keyword>
<dbReference type="FunFam" id="2.60.40.10:FF:000119">
    <property type="entry name" value="Sallimus, isoform P"/>
    <property type="match status" value="9"/>
</dbReference>
<dbReference type="FunFam" id="2.60.40.10:FF:001843">
    <property type="entry name" value="KETtiN (Drosophila actin-binding) homolog"/>
    <property type="match status" value="1"/>
</dbReference>
<dbReference type="PANTHER" id="PTHR47633:SF4">
    <property type="entry name" value="MYOPALLADIN ISOFORM X1"/>
    <property type="match status" value="1"/>
</dbReference>
<feature type="domain" description="Ig-like" evidence="4">
    <location>
        <begin position="528"/>
        <end position="624"/>
    </location>
</feature>
<feature type="domain" description="Ig-like" evidence="4">
    <location>
        <begin position="2183"/>
        <end position="2270"/>
    </location>
</feature>
<dbReference type="SUPFAM" id="SSF48726">
    <property type="entry name" value="Immunoglobulin"/>
    <property type="match status" value="26"/>
</dbReference>
<dbReference type="GO" id="GO:0019899">
    <property type="term" value="F:enzyme binding"/>
    <property type="evidence" value="ECO:0007669"/>
    <property type="project" value="UniProtKB-ARBA"/>
</dbReference>
<feature type="domain" description="Ig-like" evidence="4">
    <location>
        <begin position="1252"/>
        <end position="1343"/>
    </location>
</feature>
<dbReference type="InterPro" id="IPR036179">
    <property type="entry name" value="Ig-like_dom_sf"/>
</dbReference>
<dbReference type="InterPro" id="IPR013098">
    <property type="entry name" value="Ig_I-set"/>
</dbReference>
<feature type="domain" description="Ig-like" evidence="4">
    <location>
        <begin position="900"/>
        <end position="992"/>
    </location>
</feature>
<sequence>MAEGGWYRCDAINKFGTTALNGRVVVQSRQKLGPAHREQVTLRKVDRRMASKPQTMNLIEGQTARLEFKYSPADDPNMKIVWLLNGKPITLSSRVTTINEKGLSILEINPVTVFDQGEYTVVLVNPLGEARNSVVINVMARVDLHKYEHNRDLDVDDVREIQYSHAKQDMVPKFLTQTFNNFGLVSLSLNPTYPDDAGTYTCVLFNANGQAQSSAELTTIPMPTLQLDTKHQDSLQIIGYLDSHQVHIGPQEVDRPEEFQSLDKPKFVRPLAARIECMENDPVHFEARLQPANDVKMTVEWYHNGAPLAAAHRFRPMFDFGYVALDILYAYPEDSGTYTLVARNELGEAQCNLELVVGSAKTLYLDPHHPEGLQRIQELEQDRHIGLPEVEDRTCDAAPQIIGNLNDLELNEHDDIHVDVKVTPVNDPTMKVEWFVNGHPLITGSRVKTLNEFGFIALDIKGAIAEDSGDYSLRVSNALGEAIRQCKINVKPSKEVVLDTHHEESLDKINYLENLDKYGRREIEEHGPDMAPVFVAPLEADMGEVEEGEPIHLECQVKPINDNTLKVTWLRNGAPIPHGHRFRTFYDFGFVSLDILGVYPQDSGEYTCKAENALGSVETKTKIDCKQPELPPQAPVFTQQLSGPDEILKEGQSVHMDCVVQPINDPSLKIEWFCDGRPLMFGSRIRTIHDFGYVGLEFLHVHPEDTGTYVCRATNNVGQAETSFKLECKPRRNIYLDTQHESSWAKIQEMENRQEIRPPSPEMSFPPPTFTEQLQNIDEATEADAVRLDCRLVPVNDPTLKVTWTVNGQPIPEASRFMPARNFDYVSLDILGLYPEDSGVYTCKAVSDFGEAATSCTVKCTPIKALMLDPQHEQSWVRVQEIENRRPPEKVEEEIEKMPPKFVVPLPGKVDDVAEGTPIHLEAEVIPTNDNKLTVQWFHNGAPLVNGHRFRTAHDFGHVAMDILYAFGQDSGEWTCVAKNELGEATTACNFNVIPRSIIYADPQHPESWQRIQELEAPKIQPEEAPEKEHDKPQFLEPMESLERIEFQPAHFETRLQPVADPNMVVQWYKDGHPLHNGNRFKLTSDFGYVALDIAHTIPEDSGIYAVKATNKKGEESVEARLAVRANADILSDPQHDKSWQKIQQLEAPRAPGEEAPEVKFGPPKWTRQLNSCEDVIEGQPAHFEAQFEPFAHPQTTVQWFLNGKPLSASSRRILRNDFGLATLDLQYVLGEEIEAPRAPAPEPEKPQYDKPTFTQPLQSVADIPEGGVALLEARVVPINDPNLRIQWFFNDSPLQDSNWIATNNDFGNVSLRIAPVHARHSGVYSCKATNEHGAATTSASIGVQGSEALLLDTSHPASLQKIKDLEAMDKYARIEAPEKDYGKPQWVKPFEDVGEVNVGETVNLYGVVGPSDDPNLRVEWFHNGKPLQNANRFRQEFEFGSVLLTIVHVLPHDSGVFTCRAYSPQGEATTSTTVKVPGYETLMLDSHHPVSWQRIQELEAPKVVEEVEEVIQREMPRFLTQLQPVEGIQEGQPIHLEATFEPTRDPDMEVVWRKNGQPIIASQLVQTHHELGWATLDIPMANEDHNGIYTVTIKNSEGMAVSTAPVKVTNLAPVLGDTRHEESWRRIQILEAPREPEPEAPARIYDPPFITTQLEDKECNEGDRVHFEAVYGPVDDPNLQVQWVRNGQPLAHGSKYAISKDFGISTLDIAYAFPEDQGVYQVRVLSPTGEAVSSATLKCHGKDAILGDTQHAESWARIQEIEAPKPKMEEVEPAPKAAPKFIKPIQSPGELIEGQPAHFEATVEPVDDPNLQITWLLNGVPMPNSSRVKTINDFGWVIMDINQVEPRDTGEWTCVAKNPAGEAQCKAPLTVVSKENIVRDTLNPQSLDRIREIEADKPAAPEAPAPVYPAPQFTAPLTVQGALEEAGSAHLQAQFTPIDDPNLKVEWLRDGQPIFHSNRYRMVHDFGFAVLDIIHLLAHDTGEYTCRISNQAGEAVSSAPIKVAPSSGLILHPQNEQKAKAVSDLEEILHRKPEEAVVEVKEAMPVFIEPLSAPVECDEGDRAHFTARYEPLNDNKLQVQWFHDGRPLKTGSRVKTLNDFGFVVLEISPVYPEDSGEYSCRARNLVGEAVTSTRLTCNPKERIIRESQLPGKMAEGAQARIGEIEAPRPAPEEGPEVDYGPPKFTTQLAPPPELLEGQMAHLEAQITPVLDPSLKIEWFHDGKPMKHSNRMKMIHDFGFVVLELSPSEPQDTGKWTCRATNKKGTDEVSCDIKVVGTGGVSYEWLSPAERKDRINELEHWIHRPKEELQLPQVDYGPPKFTQNLTDLGTLNEADATAFVCVLEPIGDPTLRVHWEHNGHPIPYSNRISCTNEFGVATLLIKHLIAADSGDYKCVATNSKGTAETVGKIVVESLTKVDAPQVVQPLVENIDNTLEGDSVHLECRVTPINDPQLKVQWFRNGAPLPEASRFKPVFEFGFCSLDILYAYPEDNGVYELVVTNDKGEARTKSQITVLPRPALDYSSQTHRSHQDNLESHFRQYTTMGIELTPGDIYDEAKKEAPVFKSPLQNIGVAEGEFCRFETQLAPINDPYMKIEWFKDKKPVLLGHRFRSTIDFGFVCLDLLYALPDDTGEYTCVATNKYGQAMLTAKLACQGGSHVITESQMPQGMLVHNVKKDNKKIHWTEQGQTQVRTKQAPQFTIKPRNTQGHRYKLNYDGLHYLTISNCRISDAGEVLAIARNSEGEVQATCTLDIFQKKDFRQQQLKPAQLKSHEEIQQRQIQWQKETLGKLGEAFEAAPKPDALKLMEVESSFEEFRGRSFYFYNLTSSRTRPPFEPLETEELVEAQKPPFKGMELEPVQLKPGHVERYQPPREGLEPVGFFQRIIAMRFKKLATPPKEVEVPARDQVSLKVAKPKPASEVETGEHVRIAEEKAKLKAVQQGPEQPKEEIIPHKQQVELKTKFQPIIAKPGESVKIDSKPLKEIPPVEKPLIEMPTTISNKHEHHHVMYQAYRESRTTVAGATMDHLSVDLDEHSVQRTVYQFSPRPRERIVSFHMVRGEPGKAAKFFVAFDGALPIKVTWFKDGKEIKSSFRNQITTTNNGSTLHIGRLENNHIGEYMARLENVAGTIETSANLTLTAPAQKGKAPDFATKLNDLRIVQNAPAVFTCTIIGEPKPTVNWFKDGQPLPNIGRFQATETNGQYRLSISNILPQDVGVYECVAKNPAGEARCKARLNVNLTQTGKGSEEGPRYEAPRFTTQIQPLIVDEGKSATFTAKFTGFPDPAIRWYRNNEPIKRSAGHEITQTKDEAKLTITAVQQEDVAEYKVEASNPAGKASSVANLVLTRHTVKFVCDIDGNPMPTAEWLYNGKPLAASKDIKITLEGKRAVLEIARVTHNQAGEYQIVIRNPKGAAQCKARLILSLFI</sequence>
<dbReference type="CDD" id="cd00096">
    <property type="entry name" value="Ig"/>
    <property type="match status" value="4"/>
</dbReference>
<feature type="domain" description="Ig-like" evidence="4">
    <location>
        <begin position="2420"/>
        <end position="2512"/>
    </location>
</feature>
<dbReference type="Pfam" id="PF07679">
    <property type="entry name" value="I-set"/>
    <property type="match status" value="23"/>
</dbReference>
<feature type="domain" description="Ig-like" evidence="4">
    <location>
        <begin position="1780"/>
        <end position="1871"/>
    </location>
</feature>
<gene>
    <name evidence="5" type="ORF">TELCIR_05866</name>
</gene>
<comment type="subcellular location">
    <subcellularLocation>
        <location evidence="1">Cytoplasm</location>
        <location evidence="1">Myofibril</location>
        <location evidence="1">Sarcomere</location>
        <location evidence="1">A band</location>
    </subcellularLocation>
</comment>
<feature type="domain" description="Ig-like" evidence="4">
    <location>
        <begin position="399"/>
        <end position="489"/>
    </location>
</feature>
<feature type="domain" description="Ig-like" evidence="4">
    <location>
        <begin position="1385"/>
        <end position="1476"/>
    </location>
</feature>
<feature type="domain" description="Ig-like" evidence="4">
    <location>
        <begin position="1912"/>
        <end position="2003"/>
    </location>
</feature>
<feature type="domain" description="Ig-like" evidence="4">
    <location>
        <begin position="2561"/>
        <end position="2651"/>
    </location>
</feature>
<keyword evidence="3" id="KW-0393">Immunoglobulin domain</keyword>
<dbReference type="EMBL" id="KZ345737">
    <property type="protein sequence ID" value="PIO72214.1"/>
    <property type="molecule type" value="Genomic_DNA"/>
</dbReference>
<dbReference type="InterPro" id="IPR003598">
    <property type="entry name" value="Ig_sub2"/>
</dbReference>
<dbReference type="FunFam" id="2.60.40.10:FF:002009">
    <property type="match status" value="1"/>
</dbReference>
<feature type="domain" description="Ig-like" evidence="4">
    <location>
        <begin position="3045"/>
        <end position="3134"/>
    </location>
</feature>
<proteinExistence type="predicted"/>
<feature type="domain" description="Ig-like" evidence="4">
    <location>
        <begin position="1033"/>
        <end position="1123"/>
    </location>
</feature>
<dbReference type="InterPro" id="IPR013783">
    <property type="entry name" value="Ig-like_fold"/>
</dbReference>
<feature type="domain" description="Ig-like" evidence="4">
    <location>
        <begin position="2034"/>
        <end position="2137"/>
    </location>
</feature>
<feature type="domain" description="Ig-like" evidence="4">
    <location>
        <begin position="3252"/>
        <end position="3342"/>
    </location>
</feature>
<name>A0A2G9UPL3_TELCI</name>
<dbReference type="FunFam" id="2.60.40.10:FF:000714">
    <property type="entry name" value="Titin novex-3"/>
    <property type="match status" value="1"/>
</dbReference>
<dbReference type="GO" id="GO:0040017">
    <property type="term" value="P:positive regulation of locomotion"/>
    <property type="evidence" value="ECO:0007669"/>
    <property type="project" value="UniProtKB-ARBA"/>
</dbReference>
<dbReference type="FunFam" id="2.60.40.10:FF:000962">
    <property type="entry name" value="titin isoform X1"/>
    <property type="match status" value="5"/>
</dbReference>
<dbReference type="InterPro" id="IPR003599">
    <property type="entry name" value="Ig_sub"/>
</dbReference>
<dbReference type="PROSITE" id="PS50835">
    <property type="entry name" value="IG_LIKE"/>
    <property type="match status" value="21"/>
</dbReference>
<evidence type="ECO:0000313" key="6">
    <source>
        <dbReference type="Proteomes" id="UP000230423"/>
    </source>
</evidence>
<dbReference type="GO" id="GO:0060298">
    <property type="term" value="P:positive regulation of sarcomere organization"/>
    <property type="evidence" value="ECO:0007669"/>
    <property type="project" value="UniProtKB-ARBA"/>
</dbReference>
<feature type="domain" description="Ig-like" evidence="4">
    <location>
        <begin position="34"/>
        <end position="218"/>
    </location>
</feature>
<dbReference type="Gene3D" id="2.60.40.10">
    <property type="entry name" value="Immunoglobulins"/>
    <property type="match status" value="26"/>
</dbReference>
<protein>
    <submittedName>
        <fullName evidence="5">Immunoglobulin I-set domain protein</fullName>
    </submittedName>
</protein>
<evidence type="ECO:0000313" key="5">
    <source>
        <dbReference type="EMBL" id="PIO72214.1"/>
    </source>
</evidence>
<dbReference type="GO" id="GO:0031672">
    <property type="term" value="C:A band"/>
    <property type="evidence" value="ECO:0007669"/>
    <property type="project" value="UniProtKB-SubCell"/>
</dbReference>
<organism evidence="5 6">
    <name type="scientific">Teladorsagia circumcincta</name>
    <name type="common">Brown stomach worm</name>
    <name type="synonym">Ostertagia circumcincta</name>
    <dbReference type="NCBI Taxonomy" id="45464"/>
    <lineage>
        <taxon>Eukaryota</taxon>
        <taxon>Metazoa</taxon>
        <taxon>Ecdysozoa</taxon>
        <taxon>Nematoda</taxon>
        <taxon>Chromadorea</taxon>
        <taxon>Rhabditida</taxon>
        <taxon>Rhabditina</taxon>
        <taxon>Rhabditomorpha</taxon>
        <taxon>Strongyloidea</taxon>
        <taxon>Trichostrongylidae</taxon>
        <taxon>Teladorsagia</taxon>
    </lineage>
</organism>
<accession>A0A2G9UPL3</accession>
<dbReference type="GO" id="GO:0045989">
    <property type="term" value="P:positive regulation of striated muscle contraction"/>
    <property type="evidence" value="ECO:0007669"/>
    <property type="project" value="UniProtKB-ARBA"/>
</dbReference>
<dbReference type="FunFam" id="2.60.40.10:FF:002429">
    <property type="entry name" value="KETtiN (Drosophila actin-binding) homolog"/>
    <property type="match status" value="1"/>
</dbReference>
<feature type="domain" description="Ig-like" evidence="4">
    <location>
        <begin position="1517"/>
        <end position="1610"/>
    </location>
</feature>
<dbReference type="OrthoDB" id="6612025at2759"/>
<dbReference type="FunFam" id="2.60.40.10:FF:000425">
    <property type="entry name" value="Myosin light chain kinase"/>
    <property type="match status" value="1"/>
</dbReference>
<dbReference type="FunFam" id="2.60.40.10:FF:002222">
    <property type="entry name" value="KETtiN (Drosophila actin-binding) homolog"/>
    <property type="match status" value="1"/>
</dbReference>
<dbReference type="PANTHER" id="PTHR47633">
    <property type="entry name" value="IMMUNOGLOBULIN"/>
    <property type="match status" value="1"/>
</dbReference>
<dbReference type="SMART" id="SM00408">
    <property type="entry name" value="IGc2"/>
    <property type="match status" value="16"/>
</dbReference>
<evidence type="ECO:0000256" key="3">
    <source>
        <dbReference type="ARBA" id="ARBA00023319"/>
    </source>
</evidence>
<dbReference type="SMART" id="SM00409">
    <property type="entry name" value="IG"/>
    <property type="match status" value="25"/>
</dbReference>
<evidence type="ECO:0000256" key="2">
    <source>
        <dbReference type="ARBA" id="ARBA00022490"/>
    </source>
</evidence>
<feature type="domain" description="Ig-like" evidence="4">
    <location>
        <begin position="635"/>
        <end position="727"/>
    </location>
</feature>
<feature type="domain" description="Ig-like" evidence="4">
    <location>
        <begin position="3145"/>
        <end position="3233"/>
    </location>
</feature>
<evidence type="ECO:0000256" key="1">
    <source>
        <dbReference type="ARBA" id="ARBA00004161"/>
    </source>
</evidence>
<reference evidence="5 6" key="1">
    <citation type="submission" date="2015-09" db="EMBL/GenBank/DDBJ databases">
        <title>Draft genome of the parasitic nematode Teladorsagia circumcincta isolate WARC Sus (inbred).</title>
        <authorList>
            <person name="Mitreva M."/>
        </authorList>
    </citation>
    <scope>NUCLEOTIDE SEQUENCE [LARGE SCALE GENOMIC DNA]</scope>
    <source>
        <strain evidence="5 6">S</strain>
    </source>
</reference>
<dbReference type="FunFam" id="2.60.40.10:FF:000107">
    <property type="entry name" value="Myosin, light chain kinase a"/>
    <property type="match status" value="2"/>
</dbReference>
<keyword evidence="2" id="KW-0963">Cytoplasm</keyword>
<feature type="domain" description="Ig-like" evidence="4">
    <location>
        <begin position="1648"/>
        <end position="1739"/>
    </location>
</feature>
<feature type="domain" description="Ig-like" evidence="4">
    <location>
        <begin position="768"/>
        <end position="859"/>
    </location>
</feature>